<evidence type="ECO:0000313" key="2">
    <source>
        <dbReference type="EMBL" id="QEG15680.1"/>
    </source>
</evidence>
<name>A0ABX5YJ24_9PLAN</name>
<dbReference type="Proteomes" id="UP000322887">
    <property type="component" value="Chromosome"/>
</dbReference>
<keyword evidence="1" id="KW-0732">Signal</keyword>
<keyword evidence="3" id="KW-1185">Reference proteome</keyword>
<dbReference type="EMBL" id="CP042910">
    <property type="protein sequence ID" value="QEG15680.1"/>
    <property type="molecule type" value="Genomic_DNA"/>
</dbReference>
<feature type="chain" id="PRO_5045383360" evidence="1">
    <location>
        <begin position="24"/>
        <end position="102"/>
    </location>
</feature>
<gene>
    <name evidence="2" type="ORF">GmarT_15230</name>
</gene>
<dbReference type="RefSeq" id="WP_002646056.1">
    <property type="nucleotide sequence ID" value="NZ_CP042910.1"/>
</dbReference>
<reference evidence="2 3" key="1">
    <citation type="submission" date="2019-08" db="EMBL/GenBank/DDBJ databases">
        <title>Deep-cultivation of Planctomycetes and their phenomic and genomic characterization uncovers novel biology.</title>
        <authorList>
            <person name="Wiegand S."/>
            <person name="Jogler M."/>
            <person name="Boedeker C."/>
            <person name="Pinto D."/>
            <person name="Vollmers J."/>
            <person name="Rivas-Marin E."/>
            <person name="Kohn T."/>
            <person name="Peeters S.H."/>
            <person name="Heuer A."/>
            <person name="Rast P."/>
            <person name="Oberbeckmann S."/>
            <person name="Bunk B."/>
            <person name="Jeske O."/>
            <person name="Meyerdierks A."/>
            <person name="Storesund J.E."/>
            <person name="Kallscheuer N."/>
            <person name="Luecker S."/>
            <person name="Lage O.M."/>
            <person name="Pohl T."/>
            <person name="Merkel B.J."/>
            <person name="Hornburger P."/>
            <person name="Mueller R.-W."/>
            <person name="Bruemmer F."/>
            <person name="Labrenz M."/>
            <person name="Spormann A.M."/>
            <person name="Op den Camp H."/>
            <person name="Overmann J."/>
            <person name="Amann R."/>
            <person name="Jetten M.S.M."/>
            <person name="Mascher T."/>
            <person name="Medema M.H."/>
            <person name="Devos D.P."/>
            <person name="Kaster A.-K."/>
            <person name="Ovreas L."/>
            <person name="Rohde M."/>
            <person name="Galperin M.Y."/>
            <person name="Jogler C."/>
        </authorList>
    </citation>
    <scope>NUCLEOTIDE SEQUENCE [LARGE SCALE GENOMIC DNA]</scope>
    <source>
        <strain evidence="2 3">DSM 8797</strain>
    </source>
</reference>
<feature type="signal peptide" evidence="1">
    <location>
        <begin position="1"/>
        <end position="23"/>
    </location>
</feature>
<protein>
    <submittedName>
        <fullName evidence="2">Uncharacterized protein</fullName>
    </submittedName>
</protein>
<sequence>MIRFQLSVLVFLFVGFVCTALQAADLPERDSSFSISTQEWPFQPGPRTVKVYLYYPGKELKNVNAETGLMLNLHNWGGTNTSGAGNPAVLTRELNVIVISVD</sequence>
<proteinExistence type="predicted"/>
<organism evidence="2 3">
    <name type="scientific">Gimesia maris</name>
    <dbReference type="NCBI Taxonomy" id="122"/>
    <lineage>
        <taxon>Bacteria</taxon>
        <taxon>Pseudomonadati</taxon>
        <taxon>Planctomycetota</taxon>
        <taxon>Planctomycetia</taxon>
        <taxon>Planctomycetales</taxon>
        <taxon>Planctomycetaceae</taxon>
        <taxon>Gimesia</taxon>
    </lineage>
</organism>
<accession>A0ABX5YJ24</accession>
<dbReference type="GeneID" id="98646155"/>
<evidence type="ECO:0000313" key="3">
    <source>
        <dbReference type="Proteomes" id="UP000322887"/>
    </source>
</evidence>
<evidence type="ECO:0000256" key="1">
    <source>
        <dbReference type="SAM" id="SignalP"/>
    </source>
</evidence>